<accession>A0A8A1MDY2</accession>
<sequence length="101" mass="11237">MMEHGGARLPVGLLKGSKSASLIVYHEFKLIPAGTEQAFNFRVVISALMARPRLAHASEISDQDARHWPLSTDVLPVRKKWMGTGTRDVVRRIIITLCMAI</sequence>
<name>A0A8A1MDY2_AJECA</name>
<gene>
    <name evidence="1" type="ORF">I7I51_02567</name>
</gene>
<dbReference type="Proteomes" id="UP000663671">
    <property type="component" value="Chromosome 7"/>
</dbReference>
<dbReference type="AlphaFoldDB" id="A0A8A1MDY2"/>
<evidence type="ECO:0000313" key="2">
    <source>
        <dbReference type="Proteomes" id="UP000663671"/>
    </source>
</evidence>
<organism evidence="1 2">
    <name type="scientific">Ajellomyces capsulatus</name>
    <name type="common">Darling's disease fungus</name>
    <name type="synonym">Histoplasma capsulatum</name>
    <dbReference type="NCBI Taxonomy" id="5037"/>
    <lineage>
        <taxon>Eukaryota</taxon>
        <taxon>Fungi</taxon>
        <taxon>Dikarya</taxon>
        <taxon>Ascomycota</taxon>
        <taxon>Pezizomycotina</taxon>
        <taxon>Eurotiomycetes</taxon>
        <taxon>Eurotiomycetidae</taxon>
        <taxon>Onygenales</taxon>
        <taxon>Ajellomycetaceae</taxon>
        <taxon>Histoplasma</taxon>
    </lineage>
</organism>
<proteinExistence type="predicted"/>
<protein>
    <submittedName>
        <fullName evidence="1">Uncharacterized protein</fullName>
    </submittedName>
</protein>
<dbReference type="EMBL" id="CP069112">
    <property type="protein sequence ID" value="QSS62824.1"/>
    <property type="molecule type" value="Genomic_DNA"/>
</dbReference>
<evidence type="ECO:0000313" key="1">
    <source>
        <dbReference type="EMBL" id="QSS62824.1"/>
    </source>
</evidence>
<reference evidence="1" key="1">
    <citation type="submission" date="2021-01" db="EMBL/GenBank/DDBJ databases">
        <title>Chromosome-level genome assembly of a human fungal pathogen reveals clustering of transcriptionally co-regulated genes.</title>
        <authorList>
            <person name="Voorhies M."/>
            <person name="Cohen S."/>
            <person name="Shea T.P."/>
            <person name="Petrus S."/>
            <person name="Munoz J.F."/>
            <person name="Poplawski S."/>
            <person name="Goldman W.E."/>
            <person name="Michael T."/>
            <person name="Cuomo C.A."/>
            <person name="Sil A."/>
            <person name="Beyhan S."/>
        </authorList>
    </citation>
    <scope>NUCLEOTIDE SEQUENCE</scope>
    <source>
        <strain evidence="1">WU24</strain>
    </source>
</reference>
<dbReference type="VEuPathDB" id="FungiDB:I7I51_02567"/>